<dbReference type="HOGENOM" id="CLU_504495_0_0_1"/>
<gene>
    <name evidence="2" type="ORF">SEPMUDRAFT_148010</name>
</gene>
<dbReference type="GeneID" id="27901784"/>
<feature type="compositionally biased region" description="Polar residues" evidence="1">
    <location>
        <begin position="18"/>
        <end position="28"/>
    </location>
</feature>
<keyword evidence="3" id="KW-1185">Reference proteome</keyword>
<dbReference type="AlphaFoldDB" id="M3D7S4"/>
<sequence>MPEKDKLSWLTPKRRKTTGSVKTISHGQMRTVAEQDESQAAELDASLPEPASLSAQRSIQASKEHGRDDNDTAVQLAQMLRLTEMNADSVSRLASRMGNNQHDHGGYFDTSALAVHFGRMTDLLARNIEHMESMSQKQSEHEQRLTAALEDISTKRKEDRIDLAQLSAHLDRVNKTLDRSPTPRKDSVRLAADDSRPSIDFSPLVWRLEQMQHAIEQNNALTAELLEERSTADAEARYKNQLDLLPISESLEKIYGAVEKQNLHTNALLEILRDDKDDSLQTAKANGETLDRILQAQMETKEAVEHNGGDVDFEPVARHMDAIREVATENTEQIRILVECQKDHNQSKPIGRPESLNLDFSPMTDRLDRVHATLEKSTSHLQTQTPGTGDMKFLMSALASHLSKIQAVTEQNANAIKTVASNQALPNAAPQVSSSNDRTHEAIRETNDRLQALTKILTERELDAPPVGKVQDKLARHLEETSSQVQDLMAAQRETFDVVRELAMSITREKRICDHIVTPPPRKVGRKILGYVYDGSEAVR</sequence>
<evidence type="ECO:0000313" key="3">
    <source>
        <dbReference type="Proteomes" id="UP000016931"/>
    </source>
</evidence>
<evidence type="ECO:0000313" key="2">
    <source>
        <dbReference type="EMBL" id="EMF14235.1"/>
    </source>
</evidence>
<dbReference type="RefSeq" id="XP_016762356.1">
    <property type="nucleotide sequence ID" value="XM_016904647.1"/>
</dbReference>
<dbReference type="STRING" id="692275.M3D7S4"/>
<organism evidence="2 3">
    <name type="scientific">Sphaerulina musiva (strain SO2202)</name>
    <name type="common">Poplar stem canker fungus</name>
    <name type="synonym">Septoria musiva</name>
    <dbReference type="NCBI Taxonomy" id="692275"/>
    <lineage>
        <taxon>Eukaryota</taxon>
        <taxon>Fungi</taxon>
        <taxon>Dikarya</taxon>
        <taxon>Ascomycota</taxon>
        <taxon>Pezizomycotina</taxon>
        <taxon>Dothideomycetes</taxon>
        <taxon>Dothideomycetidae</taxon>
        <taxon>Mycosphaerellales</taxon>
        <taxon>Mycosphaerellaceae</taxon>
        <taxon>Sphaerulina</taxon>
    </lineage>
</organism>
<name>M3D7S4_SPHMS</name>
<dbReference type="OMA" id="GQREMTK"/>
<feature type="region of interest" description="Disordered" evidence="1">
    <location>
        <begin position="1"/>
        <end position="70"/>
    </location>
</feature>
<reference evidence="2 3" key="1">
    <citation type="journal article" date="2012" name="PLoS Pathog.">
        <title>Diverse lifestyles and strategies of plant pathogenesis encoded in the genomes of eighteen Dothideomycetes fungi.</title>
        <authorList>
            <person name="Ohm R.A."/>
            <person name="Feau N."/>
            <person name="Henrissat B."/>
            <person name="Schoch C.L."/>
            <person name="Horwitz B.A."/>
            <person name="Barry K.W."/>
            <person name="Condon B.J."/>
            <person name="Copeland A.C."/>
            <person name="Dhillon B."/>
            <person name="Glaser F."/>
            <person name="Hesse C.N."/>
            <person name="Kosti I."/>
            <person name="LaButti K."/>
            <person name="Lindquist E.A."/>
            <person name="Lucas S."/>
            <person name="Salamov A.A."/>
            <person name="Bradshaw R.E."/>
            <person name="Ciuffetti L."/>
            <person name="Hamelin R.C."/>
            <person name="Kema G.H.J."/>
            <person name="Lawrence C."/>
            <person name="Scott J.A."/>
            <person name="Spatafora J.W."/>
            <person name="Turgeon B.G."/>
            <person name="de Wit P.J.G.M."/>
            <person name="Zhong S."/>
            <person name="Goodwin S.B."/>
            <person name="Grigoriev I.V."/>
        </authorList>
    </citation>
    <scope>NUCLEOTIDE SEQUENCE [LARGE SCALE GENOMIC DNA]</scope>
    <source>
        <strain evidence="2 3">SO2202</strain>
    </source>
</reference>
<protein>
    <submittedName>
        <fullName evidence="2">Uncharacterized protein</fullName>
    </submittedName>
</protein>
<dbReference type="eggNOG" id="ENOG502SDY1">
    <property type="taxonomic scope" value="Eukaryota"/>
</dbReference>
<evidence type="ECO:0000256" key="1">
    <source>
        <dbReference type="SAM" id="MobiDB-lite"/>
    </source>
</evidence>
<dbReference type="OrthoDB" id="5364171at2759"/>
<accession>M3D7S4</accession>
<proteinExistence type="predicted"/>
<dbReference type="Proteomes" id="UP000016931">
    <property type="component" value="Unassembled WGS sequence"/>
</dbReference>
<dbReference type="EMBL" id="KB456262">
    <property type="protein sequence ID" value="EMF14235.1"/>
    <property type="molecule type" value="Genomic_DNA"/>
</dbReference>